<evidence type="ECO:0000313" key="9">
    <source>
        <dbReference type="Proteomes" id="UP000239504"/>
    </source>
</evidence>
<accession>A0A2S7K6C3</accession>
<evidence type="ECO:0000256" key="2">
    <source>
        <dbReference type="ARBA" id="ARBA00022692"/>
    </source>
</evidence>
<gene>
    <name evidence="8" type="ORF">CW354_06910</name>
</gene>
<evidence type="ECO:0008006" key="10">
    <source>
        <dbReference type="Google" id="ProtNLM"/>
    </source>
</evidence>
<evidence type="ECO:0000313" key="8">
    <source>
        <dbReference type="EMBL" id="PQA88053.1"/>
    </source>
</evidence>
<reference evidence="8 9" key="1">
    <citation type="submission" date="2017-12" db="EMBL/GenBank/DDBJ databases">
        <authorList>
            <person name="Hurst M.R.H."/>
        </authorList>
    </citation>
    <scope>NUCLEOTIDE SEQUENCE [LARGE SCALE GENOMIC DNA]</scope>
    <source>
        <strain evidence="8 9">SY-3-19</strain>
    </source>
</reference>
<evidence type="ECO:0000256" key="5">
    <source>
        <dbReference type="SAM" id="Coils"/>
    </source>
</evidence>
<evidence type="ECO:0000256" key="4">
    <source>
        <dbReference type="ARBA" id="ARBA00023136"/>
    </source>
</evidence>
<keyword evidence="9" id="KW-1185">Reference proteome</keyword>
<dbReference type="GO" id="GO:0016020">
    <property type="term" value="C:membrane"/>
    <property type="evidence" value="ECO:0007669"/>
    <property type="project" value="UniProtKB-SubCell"/>
</dbReference>
<evidence type="ECO:0000256" key="7">
    <source>
        <dbReference type="SAM" id="Phobius"/>
    </source>
</evidence>
<dbReference type="Pfam" id="PF09731">
    <property type="entry name" value="Mitofilin"/>
    <property type="match status" value="1"/>
</dbReference>
<dbReference type="InterPro" id="IPR019133">
    <property type="entry name" value="MIC60"/>
</dbReference>
<dbReference type="RefSeq" id="WP_104829298.1">
    <property type="nucleotide sequence ID" value="NZ_PJCH01000005.1"/>
</dbReference>
<evidence type="ECO:0000256" key="6">
    <source>
        <dbReference type="SAM" id="MobiDB-lite"/>
    </source>
</evidence>
<feature type="region of interest" description="Disordered" evidence="6">
    <location>
        <begin position="1"/>
        <end position="85"/>
    </location>
</feature>
<evidence type="ECO:0000256" key="3">
    <source>
        <dbReference type="ARBA" id="ARBA00022989"/>
    </source>
</evidence>
<feature type="compositionally biased region" description="Acidic residues" evidence="6">
    <location>
        <begin position="259"/>
        <end position="280"/>
    </location>
</feature>
<keyword evidence="2 7" id="KW-0812">Transmembrane</keyword>
<dbReference type="Proteomes" id="UP000239504">
    <property type="component" value="Unassembled WGS sequence"/>
</dbReference>
<comment type="caution">
    <text evidence="8">The sequence shown here is derived from an EMBL/GenBank/DDBJ whole genome shotgun (WGS) entry which is preliminary data.</text>
</comment>
<keyword evidence="3 7" id="KW-1133">Transmembrane helix</keyword>
<sequence length="547" mass="56259">MADEPGKRDNDKQAPDEGSAKGSGESEGKSELPEVEAELVTEKSASESSDDAFDADAPKEAGEPGPAPGEAEPGSDDGAEKSARKSAFTPGVMLFLAFVVVALIAFAVWRFSPLGAPSPEAEPVQTSAAPDEAPAEDESPAPGTEDLAVPDEDAASGKTPPEDEPADAKIANAPAGELKTSPAAIEEGDSGFLPPVAEEGAKKIENTVEPGAKDAMRALDDEEASADTAGAPLTEEGVEPEESVSDSAPAEDTQRAEVETEDAGESIAEEAASEEDEAQDDVAPAELSEADPSNEPADSAAVEQLETQLAQLRADFSDEKQNFENDLADQRRINADLMAEVESLRAQLTDVETARAQAVNEEVVALRAEVEKLRREQANVSARQMRASFALAALSRAIDQGDPFTQELAAVEEFAPDAAAVLEPYAADGVATEAALRIGFDAAAREALAAAGQEKAGGGLKGLIARAQGLVSVRPAEPVAGDAPGAVLSRAENALEEGDVAFALSQLGSLPPAAKEAMAEWTSDAKARAAAEAALAALQTEITGETG</sequence>
<dbReference type="OrthoDB" id="8480612at2"/>
<keyword evidence="5" id="KW-0175">Coiled coil</keyword>
<dbReference type="AlphaFoldDB" id="A0A2S7K6C3"/>
<protein>
    <recommendedName>
        <fullName evidence="10">Mitochondrial inner membrane protein</fullName>
    </recommendedName>
</protein>
<comment type="subcellular location">
    <subcellularLocation>
        <location evidence="1">Membrane</location>
    </subcellularLocation>
</comment>
<dbReference type="Gene3D" id="1.20.5.1700">
    <property type="match status" value="1"/>
</dbReference>
<dbReference type="EMBL" id="PJCH01000005">
    <property type="protein sequence ID" value="PQA88053.1"/>
    <property type="molecule type" value="Genomic_DNA"/>
</dbReference>
<feature type="region of interest" description="Disordered" evidence="6">
    <location>
        <begin position="115"/>
        <end position="301"/>
    </location>
</feature>
<feature type="compositionally biased region" description="Basic and acidic residues" evidence="6">
    <location>
        <begin position="199"/>
        <end position="219"/>
    </location>
</feature>
<evidence type="ECO:0000256" key="1">
    <source>
        <dbReference type="ARBA" id="ARBA00004370"/>
    </source>
</evidence>
<name>A0A2S7K6C3_9PROT</name>
<feature type="transmembrane region" description="Helical" evidence="7">
    <location>
        <begin position="91"/>
        <end position="109"/>
    </location>
</feature>
<organism evidence="8 9">
    <name type="scientific">Hyphococcus luteus</name>
    <dbReference type="NCBI Taxonomy" id="2058213"/>
    <lineage>
        <taxon>Bacteria</taxon>
        <taxon>Pseudomonadati</taxon>
        <taxon>Pseudomonadota</taxon>
        <taxon>Alphaproteobacteria</taxon>
        <taxon>Parvularculales</taxon>
        <taxon>Parvularculaceae</taxon>
        <taxon>Hyphococcus</taxon>
    </lineage>
</organism>
<feature type="compositionally biased region" description="Basic and acidic residues" evidence="6">
    <location>
        <begin position="1"/>
        <end position="32"/>
    </location>
</feature>
<feature type="coiled-coil region" evidence="5">
    <location>
        <begin position="302"/>
        <end position="383"/>
    </location>
</feature>
<keyword evidence="4 7" id="KW-0472">Membrane</keyword>
<proteinExistence type="predicted"/>